<name>A0A914QTJ7_9BILA</name>
<evidence type="ECO:0000259" key="2">
    <source>
        <dbReference type="Pfam" id="PF06534"/>
    </source>
</evidence>
<protein>
    <submittedName>
        <fullName evidence="4">Repulsive guidance molecule C-terminal domain-containing protein</fullName>
    </submittedName>
</protein>
<evidence type="ECO:0000313" key="4">
    <source>
        <dbReference type="WBParaSite" id="PDA_v2.g7420.t1"/>
    </source>
</evidence>
<organism evidence="3 4">
    <name type="scientific">Panagrolaimus davidi</name>
    <dbReference type="NCBI Taxonomy" id="227884"/>
    <lineage>
        <taxon>Eukaryota</taxon>
        <taxon>Metazoa</taxon>
        <taxon>Ecdysozoa</taxon>
        <taxon>Nematoda</taxon>
        <taxon>Chromadorea</taxon>
        <taxon>Rhabditida</taxon>
        <taxon>Tylenchina</taxon>
        <taxon>Panagrolaimomorpha</taxon>
        <taxon>Panagrolaimoidea</taxon>
        <taxon>Panagrolaimidae</taxon>
        <taxon>Panagrolaimus</taxon>
    </lineage>
</organism>
<sequence>MLYDDKPQLCLHGCGSQEYVQIHDVLAHPYQYIEECTDFSSLHNRRPELAELHCQQLGVFDDFYDFCVFDYLIGDTKLTDLTKSAQDNYRQLQSISNYITGRSTLSIYHRRPKIKFRCNSKRVISSSTSSPSISIAMNIFVFIFNIFLCFHFHIFGT</sequence>
<keyword evidence="1" id="KW-1133">Transmembrane helix</keyword>
<accession>A0A914QTJ7</accession>
<evidence type="ECO:0000313" key="3">
    <source>
        <dbReference type="Proteomes" id="UP000887578"/>
    </source>
</evidence>
<dbReference type="AlphaFoldDB" id="A0A914QTJ7"/>
<dbReference type="WBParaSite" id="PDA_v2.g7420.t1">
    <property type="protein sequence ID" value="PDA_v2.g7420.t1"/>
    <property type="gene ID" value="PDA_v2.g7420"/>
</dbReference>
<feature type="domain" description="Repulsive guidance molecule C-terminal" evidence="2">
    <location>
        <begin position="6"/>
        <end position="93"/>
    </location>
</feature>
<keyword evidence="1" id="KW-0472">Membrane</keyword>
<dbReference type="Proteomes" id="UP000887578">
    <property type="component" value="Unplaced"/>
</dbReference>
<keyword evidence="3" id="KW-1185">Reference proteome</keyword>
<feature type="transmembrane region" description="Helical" evidence="1">
    <location>
        <begin position="135"/>
        <end position="155"/>
    </location>
</feature>
<dbReference type="Pfam" id="PF06534">
    <property type="entry name" value="RGM_C"/>
    <property type="match status" value="1"/>
</dbReference>
<proteinExistence type="predicted"/>
<evidence type="ECO:0000256" key="1">
    <source>
        <dbReference type="SAM" id="Phobius"/>
    </source>
</evidence>
<keyword evidence="1" id="KW-0812">Transmembrane</keyword>
<reference evidence="4" key="1">
    <citation type="submission" date="2022-11" db="UniProtKB">
        <authorList>
            <consortium name="WormBaseParasite"/>
        </authorList>
    </citation>
    <scope>IDENTIFICATION</scope>
</reference>
<dbReference type="InterPro" id="IPR009496">
    <property type="entry name" value="RGM_C"/>
</dbReference>